<keyword evidence="7" id="KW-0406">Ion transport</keyword>
<comment type="caution">
    <text evidence="16">The sequence shown here is derived from an EMBL/GenBank/DDBJ whole genome shotgun (WGS) entry which is preliminary data.</text>
</comment>
<dbReference type="RefSeq" id="WP_381489768.1">
    <property type="nucleotide sequence ID" value="NZ_JBHTIK010000005.1"/>
</dbReference>
<evidence type="ECO:0000256" key="11">
    <source>
        <dbReference type="PROSITE-ProRule" id="PRU01360"/>
    </source>
</evidence>
<dbReference type="PROSITE" id="PS52016">
    <property type="entry name" value="TONB_DEPENDENT_REC_3"/>
    <property type="match status" value="1"/>
</dbReference>
<dbReference type="PANTHER" id="PTHR32552">
    <property type="entry name" value="FERRICHROME IRON RECEPTOR-RELATED"/>
    <property type="match status" value="1"/>
</dbReference>
<evidence type="ECO:0000256" key="6">
    <source>
        <dbReference type="ARBA" id="ARBA00023004"/>
    </source>
</evidence>
<keyword evidence="6" id="KW-0408">Iron</keyword>
<evidence type="ECO:0000256" key="1">
    <source>
        <dbReference type="ARBA" id="ARBA00004571"/>
    </source>
</evidence>
<dbReference type="InterPro" id="IPR012910">
    <property type="entry name" value="Plug_dom"/>
</dbReference>
<evidence type="ECO:0000256" key="2">
    <source>
        <dbReference type="ARBA" id="ARBA00022448"/>
    </source>
</evidence>
<protein>
    <submittedName>
        <fullName evidence="16">TonB-dependent receptor</fullName>
    </submittedName>
</protein>
<dbReference type="InterPro" id="IPR039426">
    <property type="entry name" value="TonB-dep_rcpt-like"/>
</dbReference>
<feature type="domain" description="TonB-dependent receptor-like beta-barrel" evidence="14">
    <location>
        <begin position="311"/>
        <end position="699"/>
    </location>
</feature>
<evidence type="ECO:0000256" key="8">
    <source>
        <dbReference type="ARBA" id="ARBA00023077"/>
    </source>
</evidence>
<dbReference type="InterPro" id="IPR000531">
    <property type="entry name" value="Beta-barrel_TonB"/>
</dbReference>
<keyword evidence="2 11" id="KW-0813">Transport</keyword>
<reference evidence="17" key="1">
    <citation type="journal article" date="2019" name="Int. J. Syst. Evol. Microbiol.">
        <title>The Global Catalogue of Microorganisms (GCM) 10K type strain sequencing project: providing services to taxonomists for standard genome sequencing and annotation.</title>
        <authorList>
            <consortium name="The Broad Institute Genomics Platform"/>
            <consortium name="The Broad Institute Genome Sequencing Center for Infectious Disease"/>
            <person name="Wu L."/>
            <person name="Ma J."/>
        </authorList>
    </citation>
    <scope>NUCLEOTIDE SEQUENCE [LARGE SCALE GENOMIC DNA]</scope>
    <source>
        <strain evidence="17">CCUG 52537</strain>
    </source>
</reference>
<evidence type="ECO:0000256" key="3">
    <source>
        <dbReference type="ARBA" id="ARBA00022452"/>
    </source>
</evidence>
<keyword evidence="10 11" id="KW-0998">Cell outer membrane</keyword>
<evidence type="ECO:0000256" key="7">
    <source>
        <dbReference type="ARBA" id="ARBA00023065"/>
    </source>
</evidence>
<feature type="domain" description="TonB-dependent receptor plug" evidence="15">
    <location>
        <begin position="59"/>
        <end position="163"/>
    </location>
</feature>
<evidence type="ECO:0000256" key="10">
    <source>
        <dbReference type="ARBA" id="ARBA00023237"/>
    </source>
</evidence>
<keyword evidence="3 11" id="KW-1134">Transmembrane beta strand</keyword>
<dbReference type="SUPFAM" id="SSF56935">
    <property type="entry name" value="Porins"/>
    <property type="match status" value="1"/>
</dbReference>
<name>A0ABW3C416_SPHXN</name>
<evidence type="ECO:0000259" key="15">
    <source>
        <dbReference type="Pfam" id="PF07715"/>
    </source>
</evidence>
<organism evidence="16 17">
    <name type="scientific">Sphingosinicella xenopeptidilytica</name>
    <dbReference type="NCBI Taxonomy" id="364098"/>
    <lineage>
        <taxon>Bacteria</taxon>
        <taxon>Pseudomonadati</taxon>
        <taxon>Pseudomonadota</taxon>
        <taxon>Alphaproteobacteria</taxon>
        <taxon>Sphingomonadales</taxon>
        <taxon>Sphingosinicellaceae</taxon>
        <taxon>Sphingosinicella</taxon>
    </lineage>
</organism>
<dbReference type="Proteomes" id="UP001597124">
    <property type="component" value="Unassembled WGS sequence"/>
</dbReference>
<dbReference type="Pfam" id="PF00593">
    <property type="entry name" value="TonB_dep_Rec_b-barrel"/>
    <property type="match status" value="1"/>
</dbReference>
<evidence type="ECO:0000259" key="14">
    <source>
        <dbReference type="Pfam" id="PF00593"/>
    </source>
</evidence>
<accession>A0ABW3C416</accession>
<keyword evidence="9 11" id="KW-0472">Membrane</keyword>
<dbReference type="PANTHER" id="PTHR32552:SF81">
    <property type="entry name" value="TONB-DEPENDENT OUTER MEMBRANE RECEPTOR"/>
    <property type="match status" value="1"/>
</dbReference>
<keyword evidence="16" id="KW-0675">Receptor</keyword>
<evidence type="ECO:0000256" key="4">
    <source>
        <dbReference type="ARBA" id="ARBA00022496"/>
    </source>
</evidence>
<dbReference type="EMBL" id="JBHTIK010000005">
    <property type="protein sequence ID" value="MFD0848649.1"/>
    <property type="molecule type" value="Genomic_DNA"/>
</dbReference>
<dbReference type="Gene3D" id="2.40.170.20">
    <property type="entry name" value="TonB-dependent receptor, beta-barrel domain"/>
    <property type="match status" value="1"/>
</dbReference>
<keyword evidence="17" id="KW-1185">Reference proteome</keyword>
<proteinExistence type="inferred from homology"/>
<evidence type="ECO:0000256" key="13">
    <source>
        <dbReference type="SAM" id="SignalP"/>
    </source>
</evidence>
<feature type="chain" id="PRO_5047304971" evidence="13">
    <location>
        <begin position="34"/>
        <end position="739"/>
    </location>
</feature>
<keyword evidence="8 12" id="KW-0798">TonB box</keyword>
<dbReference type="CDD" id="cd01347">
    <property type="entry name" value="ligand_gated_channel"/>
    <property type="match status" value="1"/>
</dbReference>
<evidence type="ECO:0000256" key="9">
    <source>
        <dbReference type="ARBA" id="ARBA00023136"/>
    </source>
</evidence>
<keyword evidence="13" id="KW-0732">Signal</keyword>
<keyword evidence="5 11" id="KW-0812">Transmembrane</keyword>
<evidence type="ECO:0000313" key="17">
    <source>
        <dbReference type="Proteomes" id="UP001597124"/>
    </source>
</evidence>
<gene>
    <name evidence="16" type="ORF">ACFQ00_09985</name>
</gene>
<evidence type="ECO:0000256" key="5">
    <source>
        <dbReference type="ARBA" id="ARBA00022692"/>
    </source>
</evidence>
<evidence type="ECO:0000313" key="16">
    <source>
        <dbReference type="EMBL" id="MFD0848649.1"/>
    </source>
</evidence>
<evidence type="ECO:0000256" key="12">
    <source>
        <dbReference type="RuleBase" id="RU003357"/>
    </source>
</evidence>
<sequence>MTIKNKSRFFTDALCTSLLACTAISLASGAASAQETPESAVNEVPEITVTARLRNEMLQNIPESVTAFSTETIENARIRKMDDFMGLTPNVEFLPAQSPGNFKISIRGISMTGLGEAPVVMVVDDVTLPYPNAFNTPLFDIQSIEVLKGPQGALYGQNAIGGAIVVRTKQPSNAFEGRVTASYGAHNERSFIGTVSGPIVEDVLLFRAGYFYNHFGGDVRYAYAPREKQNRFTEHTGRFDLKWLMSDGISLDTSFTYSKTDAGGGTLVPETLSTGSGFPNVTTEELNELLVLGVPNQDLHSETSRELISASARFAADLGFAEFSWVSAYTDIKETNYQDADVASIPFVGGTQDQTVDAFSQELRLTSADTGPFRWVVTAFGQWTDRKQPQDIRANLNLILNGDIDPANQILVPASVLTRYQNLNSKAVAAQINYDILPTLELTVAGRYDYNPRSQLTRSFAPAAADVSLERTFKKFQPKTSLAYKPNTDLTFYATYAEGFRAGGFNASNATSSVLPAFDAEETKTVEVGTKFTLFDRRLTVALAGYTTEYANQQLTLTSTAGGGLVQSVFTVEKSRIKGVELDLQARPFPGFQFGIAAGLQDGEIKSFGDSLSGPSFDTSDFVGNDVPLLPKYTLAMNAQYSAPISDSLEGVLRVDFTRKGKLYWYADNVYTRKPFNLVNFKASVQGENWEFGVYGRNIFNVDYNVDYFDNLFVGAPGGFNFGFRGEKSRYGAEVTYRF</sequence>
<dbReference type="InterPro" id="IPR036942">
    <property type="entry name" value="Beta-barrel_TonB_sf"/>
</dbReference>
<feature type="signal peptide" evidence="13">
    <location>
        <begin position="1"/>
        <end position="33"/>
    </location>
</feature>
<comment type="similarity">
    <text evidence="11 12">Belongs to the TonB-dependent receptor family.</text>
</comment>
<comment type="subcellular location">
    <subcellularLocation>
        <location evidence="1 11">Cell outer membrane</location>
        <topology evidence="1 11">Multi-pass membrane protein</topology>
    </subcellularLocation>
</comment>
<keyword evidence="4" id="KW-0410">Iron transport</keyword>
<dbReference type="Pfam" id="PF07715">
    <property type="entry name" value="Plug"/>
    <property type="match status" value="1"/>
</dbReference>